<accession>A0A895YNK1</accession>
<protein>
    <recommendedName>
        <fullName evidence="2">Antitoxin</fullName>
    </recommendedName>
</protein>
<comment type="similarity">
    <text evidence="1 2">Belongs to the phD/YefM antitoxin family.</text>
</comment>
<dbReference type="KEGG" id="nhy:JQS43_11650"/>
<dbReference type="RefSeq" id="WP_239679112.1">
    <property type="nucleotide sequence ID" value="NZ_CP070499.1"/>
</dbReference>
<dbReference type="Gene3D" id="1.10.1220.170">
    <property type="match status" value="1"/>
</dbReference>
<dbReference type="AlphaFoldDB" id="A0A895YNK1"/>
<dbReference type="InterPro" id="IPR036165">
    <property type="entry name" value="YefM-like_sf"/>
</dbReference>
<dbReference type="Pfam" id="PF02604">
    <property type="entry name" value="PhdYeFM_antitox"/>
    <property type="match status" value="1"/>
</dbReference>
<evidence type="ECO:0000256" key="1">
    <source>
        <dbReference type="ARBA" id="ARBA00009981"/>
    </source>
</evidence>
<dbReference type="EMBL" id="CP070499">
    <property type="protein sequence ID" value="QSB16873.1"/>
    <property type="molecule type" value="Genomic_DNA"/>
</dbReference>
<keyword evidence="4" id="KW-1185">Reference proteome</keyword>
<dbReference type="Proteomes" id="UP000662857">
    <property type="component" value="Chromosome"/>
</dbReference>
<proteinExistence type="inferred from homology"/>
<dbReference type="InterPro" id="IPR006442">
    <property type="entry name" value="Antitoxin_Phd/YefM"/>
</dbReference>
<comment type="function">
    <text evidence="2">Antitoxin component of a type II toxin-antitoxin (TA) system.</text>
</comment>
<evidence type="ECO:0000313" key="3">
    <source>
        <dbReference type="EMBL" id="QSB16873.1"/>
    </source>
</evidence>
<dbReference type="SUPFAM" id="SSF143120">
    <property type="entry name" value="YefM-like"/>
    <property type="match status" value="1"/>
</dbReference>
<name>A0A895YNK1_9ACTN</name>
<evidence type="ECO:0000256" key="2">
    <source>
        <dbReference type="RuleBase" id="RU362080"/>
    </source>
</evidence>
<reference evidence="3" key="1">
    <citation type="submission" date="2021-02" db="EMBL/GenBank/DDBJ databases">
        <title>Natrosporangium hydrolyticum gen. nov., sp. nov, a haloalkaliphilic actinobacterium from a soda solonchak soil.</title>
        <authorList>
            <person name="Sorokin D.Y."/>
            <person name="Khijniak T.V."/>
            <person name="Zakharycheva A.P."/>
            <person name="Boueva O.V."/>
            <person name="Ariskina E.V."/>
            <person name="Hahnke R.L."/>
            <person name="Bunk B."/>
            <person name="Sproer C."/>
            <person name="Schumann P."/>
            <person name="Evtushenko L.I."/>
            <person name="Kublanov I.V."/>
        </authorList>
    </citation>
    <scope>NUCLEOTIDE SEQUENCE</scope>
    <source>
        <strain evidence="3">DSM 106523</strain>
    </source>
</reference>
<sequence length="94" mass="9696">MTRTLADTAAADQLPSLVAELAETDDQVKITHGGVFAAMLISPQKWRSIVETLDILADPGAVADIQEADAEADAGGGADIDEVAALVARRHDAG</sequence>
<gene>
    <name evidence="3" type="ORF">JQS43_11650</name>
</gene>
<evidence type="ECO:0000313" key="4">
    <source>
        <dbReference type="Proteomes" id="UP000662857"/>
    </source>
</evidence>
<organism evidence="3 4">
    <name type="scientific">Natronosporangium hydrolyticum</name>
    <dbReference type="NCBI Taxonomy" id="2811111"/>
    <lineage>
        <taxon>Bacteria</taxon>
        <taxon>Bacillati</taxon>
        <taxon>Actinomycetota</taxon>
        <taxon>Actinomycetes</taxon>
        <taxon>Micromonosporales</taxon>
        <taxon>Micromonosporaceae</taxon>
        <taxon>Natronosporangium</taxon>
    </lineage>
</organism>